<dbReference type="AlphaFoldDB" id="A0A1Z4GR57"/>
<keyword evidence="3" id="KW-0396">Initiation factor</keyword>
<dbReference type="Proteomes" id="UP000218287">
    <property type="component" value="Plasmid Plasmid2 dna"/>
</dbReference>
<geneLocation type="plasmid" evidence="4">
    <name>Plasmid2 dna</name>
</geneLocation>
<keyword evidence="2" id="KW-1133">Transmembrane helix</keyword>
<sequence>MTRTATSSNEAKSKIAKRRIESFTKRFGEPHFYLACHAAFPLALTPDLLYHLWANFQQDVNSNLLNIPWIAVADLLLSNLCDEVGYELYEIDWAIRNELLNQLKDNPCFGQQRILELSNFLLAYMREQLNSSNPDIRDFAQAQKWTALAYAQPHEAAREIASSLASLNIENESEWLRLTSLIETLADPLAGYEPLLIYVRGMKTFVRGNVTEAKNFLNQVIDSKDEIKVAGVKLLIPDQLKAKAIPKISFKTKRHRWLIEVSLIVAVVGIGIVIWKQLNPTEFQQLWNSWLNPTPPQKISFNPPPPPKDPPPGGRVLGGAKRSSCYQVKTELTALVPFTQESATNINVWSLTTAAHPTFWFYIPYSQPFPFSVEFVLQDEQSYPIYQKAIALPKQPGIISISLPANAPSLAVDKQYRWFLAVYCDKDKQSVPVYVEGVVKRVNLDPTIAQELQKATSLQQFEIYAKHGIWHEALTILAQMRQQNPQDARLETLWQDLLASIRLDNVAKEPILSDKG</sequence>
<protein>
    <submittedName>
        <fullName evidence="3">Response regulator receiver modulated translation initiation factor IF-2</fullName>
    </submittedName>
</protein>
<gene>
    <name evidence="3" type="ORF">NIES21_58620</name>
</gene>
<feature type="transmembrane region" description="Helical" evidence="2">
    <location>
        <begin position="257"/>
        <end position="275"/>
    </location>
</feature>
<evidence type="ECO:0000313" key="4">
    <source>
        <dbReference type="Proteomes" id="UP000218287"/>
    </source>
</evidence>
<keyword evidence="3" id="KW-0648">Protein biosynthesis</keyword>
<keyword evidence="2" id="KW-0812">Transmembrane</keyword>
<dbReference type="Pfam" id="PF06051">
    <property type="entry name" value="DUF928"/>
    <property type="match status" value="1"/>
</dbReference>
<evidence type="ECO:0000313" key="3">
    <source>
        <dbReference type="EMBL" id="BAY19992.1"/>
    </source>
</evidence>
<evidence type="ECO:0000256" key="2">
    <source>
        <dbReference type="SAM" id="Phobius"/>
    </source>
</evidence>
<feature type="compositionally biased region" description="Pro residues" evidence="1">
    <location>
        <begin position="302"/>
        <end position="313"/>
    </location>
</feature>
<dbReference type="EMBL" id="AP018176">
    <property type="protein sequence ID" value="BAY19992.1"/>
    <property type="molecule type" value="Genomic_DNA"/>
</dbReference>
<accession>A0A1Z4GR57</accession>
<evidence type="ECO:0000256" key="1">
    <source>
        <dbReference type="SAM" id="MobiDB-lite"/>
    </source>
</evidence>
<keyword evidence="4" id="KW-1185">Reference proteome</keyword>
<proteinExistence type="predicted"/>
<reference evidence="3 4" key="1">
    <citation type="submission" date="2017-06" db="EMBL/GenBank/DDBJ databases">
        <title>Genome sequencing of cyanobaciteial culture collection at National Institute for Environmental Studies (NIES).</title>
        <authorList>
            <person name="Hirose Y."/>
            <person name="Shimura Y."/>
            <person name="Fujisawa T."/>
            <person name="Nakamura Y."/>
            <person name="Kawachi M."/>
        </authorList>
    </citation>
    <scope>NUCLEOTIDE SEQUENCE [LARGE SCALE GENOMIC DNA]</scope>
    <source>
        <strain evidence="3 4">NIES-21</strain>
        <plasmid evidence="4">Plasmid2 dna</plasmid>
    </source>
</reference>
<organism evidence="3 4">
    <name type="scientific">Anabaenopsis circularis NIES-21</name>
    <dbReference type="NCBI Taxonomy" id="1085406"/>
    <lineage>
        <taxon>Bacteria</taxon>
        <taxon>Bacillati</taxon>
        <taxon>Cyanobacteriota</taxon>
        <taxon>Cyanophyceae</taxon>
        <taxon>Nostocales</taxon>
        <taxon>Nodulariaceae</taxon>
        <taxon>Anabaenopsis</taxon>
    </lineage>
</organism>
<feature type="region of interest" description="Disordered" evidence="1">
    <location>
        <begin position="297"/>
        <end position="316"/>
    </location>
</feature>
<name>A0A1Z4GR57_9CYAN</name>
<keyword evidence="2" id="KW-0472">Membrane</keyword>
<keyword evidence="3" id="KW-0614">Plasmid</keyword>
<dbReference type="InterPro" id="IPR010328">
    <property type="entry name" value="DUF928"/>
</dbReference>
<dbReference type="GO" id="GO:0003743">
    <property type="term" value="F:translation initiation factor activity"/>
    <property type="evidence" value="ECO:0007669"/>
    <property type="project" value="UniProtKB-KW"/>
</dbReference>